<proteinExistence type="predicted"/>
<feature type="region of interest" description="Disordered" evidence="1">
    <location>
        <begin position="1"/>
        <end position="258"/>
    </location>
</feature>
<evidence type="ECO:0000313" key="2">
    <source>
        <dbReference type="EMBL" id="GAA0598432.1"/>
    </source>
</evidence>
<dbReference type="EMBL" id="BAAAFZ010000067">
    <property type="protein sequence ID" value="GAA0598432.1"/>
    <property type="molecule type" value="Genomic_DNA"/>
</dbReference>
<accession>A0ABN1FVR5</accession>
<comment type="caution">
    <text evidence="2">The sequence shown here is derived from an EMBL/GenBank/DDBJ whole genome shotgun (WGS) entry which is preliminary data.</text>
</comment>
<name>A0ABN1FVR5_9PROT</name>
<protein>
    <recommendedName>
        <fullName evidence="4">DUF5872 domain-containing protein</fullName>
    </recommendedName>
</protein>
<feature type="compositionally biased region" description="Low complexity" evidence="1">
    <location>
        <begin position="243"/>
        <end position="258"/>
    </location>
</feature>
<feature type="compositionally biased region" description="Low complexity" evidence="1">
    <location>
        <begin position="125"/>
        <end position="139"/>
    </location>
</feature>
<evidence type="ECO:0000313" key="3">
    <source>
        <dbReference type="Proteomes" id="UP001501588"/>
    </source>
</evidence>
<reference evidence="2 3" key="1">
    <citation type="journal article" date="2019" name="Int. J. Syst. Evol. Microbiol.">
        <title>The Global Catalogue of Microorganisms (GCM) 10K type strain sequencing project: providing services to taxonomists for standard genome sequencing and annotation.</title>
        <authorList>
            <consortium name="The Broad Institute Genomics Platform"/>
            <consortium name="The Broad Institute Genome Sequencing Center for Infectious Disease"/>
            <person name="Wu L."/>
            <person name="Ma J."/>
        </authorList>
    </citation>
    <scope>NUCLEOTIDE SEQUENCE [LARGE SCALE GENOMIC DNA]</scope>
    <source>
        <strain evidence="2 3">JCM 9933</strain>
    </source>
</reference>
<evidence type="ECO:0000256" key="1">
    <source>
        <dbReference type="SAM" id="MobiDB-lite"/>
    </source>
</evidence>
<feature type="compositionally biased region" description="Basic and acidic residues" evidence="1">
    <location>
        <begin position="1"/>
        <end position="17"/>
    </location>
</feature>
<feature type="compositionally biased region" description="Basic and acidic residues" evidence="1">
    <location>
        <begin position="91"/>
        <end position="111"/>
    </location>
</feature>
<dbReference type="RefSeq" id="WP_343897244.1">
    <property type="nucleotide sequence ID" value="NZ_BAAAFZ010000067.1"/>
</dbReference>
<sequence length="258" mass="27194">MAGTAEKTDPKLWDRVKKQVTASDKGGRKGQWSARKAQLASAEYKKKGGGYQGRKTADNHLAQWTKEDWGTKSGRASRSTGERYLPRRAREKLSDEEYGRSTAAKRRDTAKGKQFSRQPTEVARKMAGARKTGAAAATAAKRRPAAKATTGRKAATPRTAAVGRKAAPAKPTARKATTATRAKAPARRTAAAGRKAAPAKAARKPATRKPAAGRGTARKPAATARKAASGAARKSAARKPAAKRTAAAARSTRGGSKR</sequence>
<gene>
    <name evidence="2" type="ORF">GCM10009416_40760</name>
</gene>
<dbReference type="Proteomes" id="UP001501588">
    <property type="component" value="Unassembled WGS sequence"/>
</dbReference>
<keyword evidence="3" id="KW-1185">Reference proteome</keyword>
<organism evidence="2 3">
    <name type="scientific">Craurococcus roseus</name>
    <dbReference type="NCBI Taxonomy" id="77585"/>
    <lineage>
        <taxon>Bacteria</taxon>
        <taxon>Pseudomonadati</taxon>
        <taxon>Pseudomonadota</taxon>
        <taxon>Alphaproteobacteria</taxon>
        <taxon>Acetobacterales</taxon>
        <taxon>Acetobacteraceae</taxon>
        <taxon>Craurococcus</taxon>
    </lineage>
</organism>
<evidence type="ECO:0008006" key="4">
    <source>
        <dbReference type="Google" id="ProtNLM"/>
    </source>
</evidence>
<feature type="compositionally biased region" description="Low complexity" evidence="1">
    <location>
        <begin position="146"/>
        <end position="200"/>
    </location>
</feature>
<feature type="compositionally biased region" description="Low complexity" evidence="1">
    <location>
        <begin position="208"/>
        <end position="234"/>
    </location>
</feature>